<keyword evidence="3" id="KW-1185">Reference proteome</keyword>
<dbReference type="EMBL" id="JARIHO010000124">
    <property type="protein sequence ID" value="KAJ7301884.1"/>
    <property type="molecule type" value="Genomic_DNA"/>
</dbReference>
<accession>A0AAD6YZF1</accession>
<name>A0AAD6YZF1_9AGAR</name>
<protein>
    <submittedName>
        <fullName evidence="2">Uncharacterized protein</fullName>
    </submittedName>
</protein>
<feature type="region of interest" description="Disordered" evidence="1">
    <location>
        <begin position="1"/>
        <end position="20"/>
    </location>
</feature>
<dbReference type="Proteomes" id="UP001218218">
    <property type="component" value="Unassembled WGS sequence"/>
</dbReference>
<proteinExistence type="predicted"/>
<dbReference type="AlphaFoldDB" id="A0AAD6YZF1"/>
<evidence type="ECO:0000256" key="1">
    <source>
        <dbReference type="SAM" id="MobiDB-lite"/>
    </source>
</evidence>
<evidence type="ECO:0000313" key="3">
    <source>
        <dbReference type="Proteomes" id="UP001218218"/>
    </source>
</evidence>
<comment type="caution">
    <text evidence="2">The sequence shown here is derived from an EMBL/GenBank/DDBJ whole genome shotgun (WGS) entry which is preliminary data.</text>
</comment>
<feature type="compositionally biased region" description="Acidic residues" evidence="1">
    <location>
        <begin position="171"/>
        <end position="183"/>
    </location>
</feature>
<feature type="compositionally biased region" description="Basic and acidic residues" evidence="1">
    <location>
        <begin position="184"/>
        <end position="199"/>
    </location>
</feature>
<organism evidence="2 3">
    <name type="scientific">Mycena albidolilacea</name>
    <dbReference type="NCBI Taxonomy" id="1033008"/>
    <lineage>
        <taxon>Eukaryota</taxon>
        <taxon>Fungi</taxon>
        <taxon>Dikarya</taxon>
        <taxon>Basidiomycota</taxon>
        <taxon>Agaricomycotina</taxon>
        <taxon>Agaricomycetes</taxon>
        <taxon>Agaricomycetidae</taxon>
        <taxon>Agaricales</taxon>
        <taxon>Marasmiineae</taxon>
        <taxon>Mycenaceae</taxon>
        <taxon>Mycena</taxon>
    </lineage>
</organism>
<gene>
    <name evidence="2" type="ORF">DFH08DRAFT_978318</name>
</gene>
<reference evidence="2" key="1">
    <citation type="submission" date="2023-03" db="EMBL/GenBank/DDBJ databases">
        <title>Massive genome expansion in bonnet fungi (Mycena s.s.) driven by repeated elements and novel gene families across ecological guilds.</title>
        <authorList>
            <consortium name="Lawrence Berkeley National Laboratory"/>
            <person name="Harder C.B."/>
            <person name="Miyauchi S."/>
            <person name="Viragh M."/>
            <person name="Kuo A."/>
            <person name="Thoen E."/>
            <person name="Andreopoulos B."/>
            <person name="Lu D."/>
            <person name="Skrede I."/>
            <person name="Drula E."/>
            <person name="Henrissat B."/>
            <person name="Morin E."/>
            <person name="Kohler A."/>
            <person name="Barry K."/>
            <person name="LaButti K."/>
            <person name="Morin E."/>
            <person name="Salamov A."/>
            <person name="Lipzen A."/>
            <person name="Mereny Z."/>
            <person name="Hegedus B."/>
            <person name="Baldrian P."/>
            <person name="Stursova M."/>
            <person name="Weitz H."/>
            <person name="Taylor A."/>
            <person name="Grigoriev I.V."/>
            <person name="Nagy L.G."/>
            <person name="Martin F."/>
            <person name="Kauserud H."/>
        </authorList>
    </citation>
    <scope>NUCLEOTIDE SEQUENCE</scope>
    <source>
        <strain evidence="2">CBHHK002</strain>
    </source>
</reference>
<feature type="region of interest" description="Disordered" evidence="1">
    <location>
        <begin position="152"/>
        <end position="212"/>
    </location>
</feature>
<sequence length="212" mass="24070">MKGKRKEAAQENENGEVRGVPGMGEKNRLVSWIWLSTGSSGGMVELEMHDCVRAEWCKVYTRVKRWREEVLFLQEKMVRCLRMLQWQAGVWDCRATAAHYNGKIVYGPVHLQGAMALAAKQAAGQTRENRPSRLGWTRTGLQVAGKRLKTSTGTSLLQRRNLPGGMTVDRDGEEEEEEEEEEGRADRDEAETDARRAQMDELLAMHTPLQEL</sequence>
<evidence type="ECO:0000313" key="2">
    <source>
        <dbReference type="EMBL" id="KAJ7301884.1"/>
    </source>
</evidence>